<dbReference type="EMBL" id="JAKWFO010000005">
    <property type="protein sequence ID" value="KAI9636438.1"/>
    <property type="molecule type" value="Genomic_DNA"/>
</dbReference>
<protein>
    <submittedName>
        <fullName evidence="2">Uncharacterized protein</fullName>
    </submittedName>
</protein>
<keyword evidence="3" id="KW-1185">Reference proteome</keyword>
<name>A0AA38H9P2_9TREE</name>
<keyword evidence="1" id="KW-0812">Transmembrane</keyword>
<feature type="transmembrane region" description="Helical" evidence="1">
    <location>
        <begin position="22"/>
        <end position="45"/>
    </location>
</feature>
<organism evidence="2 3">
    <name type="scientific">Dioszegia hungarica</name>
    <dbReference type="NCBI Taxonomy" id="4972"/>
    <lineage>
        <taxon>Eukaryota</taxon>
        <taxon>Fungi</taxon>
        <taxon>Dikarya</taxon>
        <taxon>Basidiomycota</taxon>
        <taxon>Agaricomycotina</taxon>
        <taxon>Tremellomycetes</taxon>
        <taxon>Tremellales</taxon>
        <taxon>Bulleribasidiaceae</taxon>
        <taxon>Dioszegia</taxon>
    </lineage>
</organism>
<dbReference type="Proteomes" id="UP001164286">
    <property type="component" value="Unassembled WGS sequence"/>
</dbReference>
<gene>
    <name evidence="2" type="ORF">MKK02DRAFT_45145</name>
</gene>
<dbReference type="AlphaFoldDB" id="A0AA38H9P2"/>
<dbReference type="RefSeq" id="XP_052946215.1">
    <property type="nucleotide sequence ID" value="XM_053093257.1"/>
</dbReference>
<sequence length="76" mass="8251">MPVLLIRDDETESGAGTDKDSFPWVAVAGGSVVLLVFGAAMWWFVIRPRRGKTQTIPQAADLANEAGCRDATRPYT</sequence>
<reference evidence="2" key="1">
    <citation type="journal article" date="2022" name="G3 (Bethesda)">
        <title>High quality genome of the basidiomycete yeast Dioszegia hungarica PDD-24b-2 isolated from cloud water.</title>
        <authorList>
            <person name="Jarrige D."/>
            <person name="Haridas S."/>
            <person name="Bleykasten-Grosshans C."/>
            <person name="Joly M."/>
            <person name="Nadalig T."/>
            <person name="Sancelme M."/>
            <person name="Vuilleumier S."/>
            <person name="Grigoriev I.V."/>
            <person name="Amato P."/>
            <person name="Bringel F."/>
        </authorList>
    </citation>
    <scope>NUCLEOTIDE SEQUENCE</scope>
    <source>
        <strain evidence="2">PDD-24b-2</strain>
    </source>
</reference>
<evidence type="ECO:0000313" key="3">
    <source>
        <dbReference type="Proteomes" id="UP001164286"/>
    </source>
</evidence>
<proteinExistence type="predicted"/>
<dbReference type="GeneID" id="77732462"/>
<comment type="caution">
    <text evidence="2">The sequence shown here is derived from an EMBL/GenBank/DDBJ whole genome shotgun (WGS) entry which is preliminary data.</text>
</comment>
<accession>A0AA38H9P2</accession>
<evidence type="ECO:0000256" key="1">
    <source>
        <dbReference type="SAM" id="Phobius"/>
    </source>
</evidence>
<evidence type="ECO:0000313" key="2">
    <source>
        <dbReference type="EMBL" id="KAI9636438.1"/>
    </source>
</evidence>
<keyword evidence="1" id="KW-0472">Membrane</keyword>
<keyword evidence="1" id="KW-1133">Transmembrane helix</keyword>